<keyword evidence="7" id="KW-0998">Cell outer membrane</keyword>
<reference evidence="10" key="1">
    <citation type="journal article" date="2019" name="Int. J. Syst. Evol. Microbiol.">
        <title>The Global Catalogue of Microorganisms (GCM) 10K type strain sequencing project: providing services to taxonomists for standard genome sequencing and annotation.</title>
        <authorList>
            <consortium name="The Broad Institute Genomics Platform"/>
            <consortium name="The Broad Institute Genome Sequencing Center for Infectious Disease"/>
            <person name="Wu L."/>
            <person name="Ma J."/>
        </authorList>
    </citation>
    <scope>NUCLEOTIDE SEQUENCE [LARGE SCALE GENOMIC DNA]</scope>
    <source>
        <strain evidence="10">NBRC 103166</strain>
    </source>
</reference>
<evidence type="ECO:0000256" key="8">
    <source>
        <dbReference type="SAM" id="SignalP"/>
    </source>
</evidence>
<keyword evidence="5 8" id="KW-0732">Signal</keyword>
<evidence type="ECO:0000256" key="5">
    <source>
        <dbReference type="ARBA" id="ARBA00022729"/>
    </source>
</evidence>
<gene>
    <name evidence="9" type="ORF">GCM10007916_12480</name>
</gene>
<evidence type="ECO:0000256" key="3">
    <source>
        <dbReference type="ARBA" id="ARBA00022452"/>
    </source>
</evidence>
<evidence type="ECO:0000256" key="6">
    <source>
        <dbReference type="ARBA" id="ARBA00023136"/>
    </source>
</evidence>
<dbReference type="SUPFAM" id="SSF56935">
    <property type="entry name" value="Porins"/>
    <property type="match status" value="1"/>
</dbReference>
<dbReference type="EMBL" id="BSPQ01000002">
    <property type="protein sequence ID" value="GLS90181.1"/>
    <property type="molecule type" value="Genomic_DNA"/>
</dbReference>
<organism evidence="9 10">
    <name type="scientific">Psychromonas marina</name>
    <dbReference type="NCBI Taxonomy" id="88364"/>
    <lineage>
        <taxon>Bacteria</taxon>
        <taxon>Pseudomonadati</taxon>
        <taxon>Pseudomonadota</taxon>
        <taxon>Gammaproteobacteria</taxon>
        <taxon>Alteromonadales</taxon>
        <taxon>Psychromonadaceae</taxon>
        <taxon>Psychromonas</taxon>
    </lineage>
</organism>
<feature type="signal peptide" evidence="8">
    <location>
        <begin position="1"/>
        <end position="21"/>
    </location>
</feature>
<keyword evidence="10" id="KW-1185">Reference proteome</keyword>
<dbReference type="Gene3D" id="2.40.160.60">
    <property type="entry name" value="Outer membrane protein transport protein (OMPP1/FadL/TodX)"/>
    <property type="match status" value="1"/>
</dbReference>
<accession>A0ABQ6DZJ7</accession>
<keyword evidence="3" id="KW-1134">Transmembrane beta strand</keyword>
<dbReference type="PANTHER" id="PTHR35093:SF8">
    <property type="entry name" value="OUTER MEMBRANE PROTEIN NMB0088-RELATED"/>
    <property type="match status" value="1"/>
</dbReference>
<evidence type="ECO:0000256" key="4">
    <source>
        <dbReference type="ARBA" id="ARBA00022692"/>
    </source>
</evidence>
<comment type="similarity">
    <text evidence="2">Belongs to the OmpP1/FadL family.</text>
</comment>
<evidence type="ECO:0000313" key="10">
    <source>
        <dbReference type="Proteomes" id="UP001157353"/>
    </source>
</evidence>
<dbReference type="InterPro" id="IPR005017">
    <property type="entry name" value="OMPP1/FadL/TodX"/>
</dbReference>
<keyword evidence="4" id="KW-0812">Transmembrane</keyword>
<dbReference type="RefSeq" id="WP_284203301.1">
    <property type="nucleotide sequence ID" value="NZ_BSPQ01000002.1"/>
</dbReference>
<evidence type="ECO:0000256" key="7">
    <source>
        <dbReference type="ARBA" id="ARBA00023237"/>
    </source>
</evidence>
<evidence type="ECO:0000256" key="2">
    <source>
        <dbReference type="ARBA" id="ARBA00008163"/>
    </source>
</evidence>
<comment type="caution">
    <text evidence="9">The sequence shown here is derived from an EMBL/GenBank/DDBJ whole genome shotgun (WGS) entry which is preliminary data.</text>
</comment>
<name>A0ABQ6DZJ7_9GAMM</name>
<proteinExistence type="inferred from homology"/>
<evidence type="ECO:0000256" key="1">
    <source>
        <dbReference type="ARBA" id="ARBA00004571"/>
    </source>
</evidence>
<dbReference type="Pfam" id="PF03349">
    <property type="entry name" value="Toluene_X"/>
    <property type="match status" value="1"/>
</dbReference>
<dbReference type="PANTHER" id="PTHR35093">
    <property type="entry name" value="OUTER MEMBRANE PROTEIN NMB0088-RELATED"/>
    <property type="match status" value="1"/>
</dbReference>
<protein>
    <submittedName>
        <fullName evidence="9">Aromatic hydrocarbon degradation protein</fullName>
    </submittedName>
</protein>
<feature type="chain" id="PRO_5047165344" evidence="8">
    <location>
        <begin position="22"/>
        <end position="367"/>
    </location>
</feature>
<keyword evidence="6" id="KW-0472">Membrane</keyword>
<evidence type="ECO:0000313" key="9">
    <source>
        <dbReference type="EMBL" id="GLS90181.1"/>
    </source>
</evidence>
<sequence length="367" mass="39282">MKKSVLSIALAGIIFSTGSFAAGLGLSQIGTAESVATAGAAGVTNNRDASATITNAAGLSGISDNSTVIGIQYLNVGNEFERDNDDATSKGESDLFMPHLSYAQRLNEEWVVGISAHSAGGLGMEYSNGLTGGAGNKSLVDSNMIAIMNLTTSAAYQVNEQLSLGGSLIAQYATVKSEFSGLNNHEIKDDNWAPSFALSAMYQLNETTHLGMTYNYGAKHELDMDGFGIVDLNWPQMVEIGVQHQLTDDLAIMANANWQQWSRFGDDYKDTYGVGVALSYQLQDWTLQTGASIDSSPLDANNRGHALPLDQQWRVGFGGHKTLSNGMVLGLAYQYQSLGNAEITNHGLTDGYYENNRVHFITGSLSF</sequence>
<dbReference type="Proteomes" id="UP001157353">
    <property type="component" value="Unassembled WGS sequence"/>
</dbReference>
<comment type="subcellular location">
    <subcellularLocation>
        <location evidence="1">Cell outer membrane</location>
        <topology evidence="1">Multi-pass membrane protein</topology>
    </subcellularLocation>
</comment>